<feature type="transmembrane region" description="Helical" evidence="6">
    <location>
        <begin position="56"/>
        <end position="80"/>
    </location>
</feature>
<sequence>MESLSASILPLALLKGLAMMPGGMIAVAAIIAAATASLVAFSVPGAVTPMSFLSGLMLGIGGILAVALGVLVGSHLLFLVTRRWLGPRMNGRFGPRLEAARAHLSRRGPAYVVGARLGGVPHLLVTAACAATPITARQFLAASLLGMLPAISLAAVAGSGVAAI</sequence>
<evidence type="ECO:0000256" key="5">
    <source>
        <dbReference type="ARBA" id="ARBA00023136"/>
    </source>
</evidence>
<evidence type="ECO:0000313" key="9">
    <source>
        <dbReference type="Proteomes" id="UP000053070"/>
    </source>
</evidence>
<keyword evidence="9" id="KW-1185">Reference proteome</keyword>
<dbReference type="KEGG" id="egn:BMF35_a0957"/>
<keyword evidence="3 6" id="KW-0812">Transmembrane</keyword>
<dbReference type="GO" id="GO:0005886">
    <property type="term" value="C:plasma membrane"/>
    <property type="evidence" value="ECO:0007669"/>
    <property type="project" value="UniProtKB-SubCell"/>
</dbReference>
<organism evidence="8 9">
    <name type="scientific">Aurantiacibacter gangjinensis</name>
    <dbReference type="NCBI Taxonomy" id="502682"/>
    <lineage>
        <taxon>Bacteria</taxon>
        <taxon>Pseudomonadati</taxon>
        <taxon>Pseudomonadota</taxon>
        <taxon>Alphaproteobacteria</taxon>
        <taxon>Sphingomonadales</taxon>
        <taxon>Erythrobacteraceae</taxon>
        <taxon>Aurantiacibacter</taxon>
    </lineage>
</organism>
<gene>
    <name evidence="8" type="ORF">AAW01_09760</name>
</gene>
<comment type="subcellular location">
    <subcellularLocation>
        <location evidence="1 6">Cell membrane</location>
        <topology evidence="1 6">Multi-pass membrane protein</topology>
    </subcellularLocation>
</comment>
<keyword evidence="5 6" id="KW-0472">Membrane</keyword>
<evidence type="ECO:0000256" key="3">
    <source>
        <dbReference type="ARBA" id="ARBA00022692"/>
    </source>
</evidence>
<accession>A0A0G9MR38</accession>
<dbReference type="EMBL" id="LBHC01000002">
    <property type="protein sequence ID" value="KLE31778.1"/>
    <property type="molecule type" value="Genomic_DNA"/>
</dbReference>
<dbReference type="PATRIC" id="fig|502682.8.peg.1994"/>
<feature type="domain" description="VTT" evidence="7">
    <location>
        <begin position="48"/>
        <end position="159"/>
    </location>
</feature>
<comment type="caution">
    <text evidence="8">The sequence shown here is derived from an EMBL/GenBank/DDBJ whole genome shotgun (WGS) entry which is preliminary data.</text>
</comment>
<feature type="transmembrane region" description="Helical" evidence="6">
    <location>
        <begin position="140"/>
        <end position="163"/>
    </location>
</feature>
<keyword evidence="2 6" id="KW-1003">Cell membrane</keyword>
<dbReference type="PANTHER" id="PTHR12677">
    <property type="entry name" value="GOLGI APPARATUS MEMBRANE PROTEIN TVP38-RELATED"/>
    <property type="match status" value="1"/>
</dbReference>
<dbReference type="Pfam" id="PF09335">
    <property type="entry name" value="VTT_dom"/>
    <property type="match status" value="1"/>
</dbReference>
<dbReference type="RefSeq" id="WP_047007128.1">
    <property type="nucleotide sequence ID" value="NZ_CP018097.1"/>
</dbReference>
<dbReference type="Proteomes" id="UP000053070">
    <property type="component" value="Unassembled WGS sequence"/>
</dbReference>
<evidence type="ECO:0000256" key="4">
    <source>
        <dbReference type="ARBA" id="ARBA00022989"/>
    </source>
</evidence>
<dbReference type="OrthoDB" id="7407683at2"/>
<evidence type="ECO:0000256" key="6">
    <source>
        <dbReference type="RuleBase" id="RU366058"/>
    </source>
</evidence>
<evidence type="ECO:0000256" key="2">
    <source>
        <dbReference type="ARBA" id="ARBA00022475"/>
    </source>
</evidence>
<dbReference type="PANTHER" id="PTHR12677:SF59">
    <property type="entry name" value="GOLGI APPARATUS MEMBRANE PROTEIN TVP38-RELATED"/>
    <property type="match status" value="1"/>
</dbReference>
<evidence type="ECO:0000259" key="7">
    <source>
        <dbReference type="Pfam" id="PF09335"/>
    </source>
</evidence>
<dbReference type="AlphaFoldDB" id="A0A0G9MR38"/>
<evidence type="ECO:0000313" key="8">
    <source>
        <dbReference type="EMBL" id="KLE31778.1"/>
    </source>
</evidence>
<comment type="similarity">
    <text evidence="6">Belongs to the TVP38/TMEM64 family.</text>
</comment>
<dbReference type="InterPro" id="IPR015414">
    <property type="entry name" value="TMEM64"/>
</dbReference>
<comment type="caution">
    <text evidence="6">Lacks conserved residue(s) required for the propagation of feature annotation.</text>
</comment>
<reference evidence="8 9" key="1">
    <citation type="submission" date="2015-04" db="EMBL/GenBank/DDBJ databases">
        <title>The draft genome sequence of Erythrobacr gangjinensis K7-2.</title>
        <authorList>
            <person name="Zhuang L."/>
            <person name="Liu Y."/>
            <person name="Shao Z."/>
        </authorList>
    </citation>
    <scope>NUCLEOTIDE SEQUENCE [LARGE SCALE GENOMIC DNA]</scope>
    <source>
        <strain evidence="8 9">K7-2</strain>
    </source>
</reference>
<dbReference type="STRING" id="502682.BMF35_a0957"/>
<keyword evidence="4 6" id="KW-1133">Transmembrane helix</keyword>
<dbReference type="InterPro" id="IPR032816">
    <property type="entry name" value="VTT_dom"/>
</dbReference>
<evidence type="ECO:0000256" key="1">
    <source>
        <dbReference type="ARBA" id="ARBA00004651"/>
    </source>
</evidence>
<feature type="transmembrane region" description="Helical" evidence="6">
    <location>
        <begin position="110"/>
        <end position="134"/>
    </location>
</feature>
<name>A0A0G9MR38_9SPHN</name>
<proteinExistence type="inferred from homology"/>
<protein>
    <recommendedName>
        <fullName evidence="6">TVP38/TMEM64 family membrane protein</fullName>
    </recommendedName>
</protein>